<dbReference type="InterPro" id="IPR037515">
    <property type="entry name" value="Rib-P_diPkinase_bac"/>
</dbReference>
<dbReference type="Proteomes" id="UP000542342">
    <property type="component" value="Unassembled WGS sequence"/>
</dbReference>
<comment type="similarity">
    <text evidence="11 12">Belongs to the ribose-phosphate pyrophosphokinase family. Class I subfamily.</text>
</comment>
<dbReference type="EMBL" id="JACEFB010000009">
    <property type="protein sequence ID" value="MBA2226982.1"/>
    <property type="molecule type" value="Genomic_DNA"/>
</dbReference>
<evidence type="ECO:0000256" key="11">
    <source>
        <dbReference type="ARBA" id="ARBA00061444"/>
    </source>
</evidence>
<dbReference type="AlphaFoldDB" id="A0A7V8VFH7"/>
<feature type="binding site" evidence="12">
    <location>
        <begin position="117"/>
        <end position="118"/>
    </location>
    <ligand>
        <name>ATP</name>
        <dbReference type="ChEBI" id="CHEBI:30616"/>
    </ligand>
</feature>
<dbReference type="GO" id="GO:0009156">
    <property type="term" value="P:ribonucleoside monophosphate biosynthetic process"/>
    <property type="evidence" value="ECO:0007669"/>
    <property type="project" value="InterPro"/>
</dbReference>
<dbReference type="PANTHER" id="PTHR10210">
    <property type="entry name" value="RIBOSE-PHOSPHATE DIPHOSPHOKINASE FAMILY MEMBER"/>
    <property type="match status" value="1"/>
</dbReference>
<dbReference type="GO" id="GO:0005737">
    <property type="term" value="C:cytoplasm"/>
    <property type="evidence" value="ECO:0007669"/>
    <property type="project" value="UniProtKB-SubCell"/>
</dbReference>
<feature type="domain" description="Ribose-phosphate pyrophosphokinase N-terminal" evidence="13">
    <location>
        <begin position="25"/>
        <end position="141"/>
    </location>
</feature>
<evidence type="ECO:0000256" key="9">
    <source>
        <dbReference type="ARBA" id="ARBA00049535"/>
    </source>
</evidence>
<feature type="active site" evidence="12">
    <location>
        <position position="215"/>
    </location>
</feature>
<dbReference type="InterPro" id="IPR005946">
    <property type="entry name" value="Rib-P_diPkinase"/>
</dbReference>
<dbReference type="NCBIfam" id="TIGR01251">
    <property type="entry name" value="ribP_PPkin"/>
    <property type="match status" value="1"/>
</dbReference>
<evidence type="ECO:0000256" key="7">
    <source>
        <dbReference type="ARBA" id="ARBA00022840"/>
    </source>
</evidence>
<comment type="subunit">
    <text evidence="12">Homohexamer.</text>
</comment>
<dbReference type="Gene3D" id="3.40.50.2020">
    <property type="match status" value="2"/>
</dbReference>
<dbReference type="HAMAP" id="MF_00583_B">
    <property type="entry name" value="RibP_PPkinase_B"/>
    <property type="match status" value="1"/>
</dbReference>
<reference evidence="14 15" key="1">
    <citation type="submission" date="2020-07" db="EMBL/GenBank/DDBJ databases">
        <title>Thermogemmata thermophila gen. nov., sp. nov., a novel moderate thermophilic planctomycete from a Kamchatka hot spring.</title>
        <authorList>
            <person name="Elcheninov A.G."/>
            <person name="Podosokorskaya O.A."/>
            <person name="Kovaleva O.L."/>
            <person name="Novikov A."/>
            <person name="Bonch-Osmolovskaya E.A."/>
            <person name="Toshchakov S.V."/>
            <person name="Kublanov I.V."/>
        </authorList>
    </citation>
    <scope>NUCLEOTIDE SEQUENCE [LARGE SCALE GENOMIC DNA]</scope>
    <source>
        <strain evidence="14 15">2918</strain>
    </source>
</reference>
<dbReference type="FunFam" id="3.40.50.2020:FF:000001">
    <property type="entry name" value="Ribose-phosphate pyrophosphokinase"/>
    <property type="match status" value="1"/>
</dbReference>
<organism evidence="14 15">
    <name type="scientific">Thermogemmata fonticola</name>
    <dbReference type="NCBI Taxonomy" id="2755323"/>
    <lineage>
        <taxon>Bacteria</taxon>
        <taxon>Pseudomonadati</taxon>
        <taxon>Planctomycetota</taxon>
        <taxon>Planctomycetia</taxon>
        <taxon>Gemmatales</taxon>
        <taxon>Gemmataceae</taxon>
        <taxon>Thermogemmata</taxon>
    </lineage>
</organism>
<evidence type="ECO:0000256" key="5">
    <source>
        <dbReference type="ARBA" id="ARBA00022741"/>
    </source>
</evidence>
<dbReference type="Pfam" id="PF13793">
    <property type="entry name" value="Pribosyltran_N"/>
    <property type="match status" value="1"/>
</dbReference>
<evidence type="ECO:0000256" key="2">
    <source>
        <dbReference type="ARBA" id="ARBA00022679"/>
    </source>
</evidence>
<comment type="catalytic activity">
    <reaction evidence="9 12">
        <text>D-ribose 5-phosphate + ATP = 5-phospho-alpha-D-ribose 1-diphosphate + AMP + H(+)</text>
        <dbReference type="Rhea" id="RHEA:15609"/>
        <dbReference type="ChEBI" id="CHEBI:15378"/>
        <dbReference type="ChEBI" id="CHEBI:30616"/>
        <dbReference type="ChEBI" id="CHEBI:58017"/>
        <dbReference type="ChEBI" id="CHEBI:78346"/>
        <dbReference type="ChEBI" id="CHEBI:456215"/>
        <dbReference type="EC" id="2.7.6.1"/>
    </reaction>
</comment>
<gene>
    <name evidence="12" type="primary">prs</name>
    <name evidence="14" type="ORF">H0921_12495</name>
</gene>
<keyword evidence="3 12" id="KW-0479">Metal-binding</keyword>
<feature type="binding site" evidence="12">
    <location>
        <begin position="58"/>
        <end position="60"/>
    </location>
    <ligand>
        <name>ATP</name>
        <dbReference type="ChEBI" id="CHEBI:30616"/>
    </ligand>
</feature>
<dbReference type="InterPro" id="IPR029057">
    <property type="entry name" value="PRTase-like"/>
</dbReference>
<keyword evidence="7 12" id="KW-0067">ATP-binding</keyword>
<dbReference type="EC" id="2.7.6.1" evidence="12"/>
<evidence type="ECO:0000313" key="14">
    <source>
        <dbReference type="EMBL" id="MBA2226982.1"/>
    </source>
</evidence>
<protein>
    <recommendedName>
        <fullName evidence="12">Ribose-phosphate pyrophosphokinase</fullName>
        <shortName evidence="12">RPPK</shortName>
        <ecNumber evidence="12">2.7.6.1</ecNumber>
    </recommendedName>
    <alternativeName>
        <fullName evidence="12">5-phospho-D-ribosyl alpha-1-diphosphate synthase</fullName>
    </alternativeName>
    <alternativeName>
        <fullName evidence="12">Phosphoribosyl diphosphate synthase</fullName>
    </alternativeName>
    <alternativeName>
        <fullName evidence="12">Phosphoribosyl pyrophosphate synthase</fullName>
        <shortName evidence="12">P-Rib-PP synthase</shortName>
        <shortName evidence="12">PRPP synthase</shortName>
        <shortName evidence="12">PRPPase</shortName>
    </alternativeName>
</protein>
<dbReference type="GO" id="GO:0016301">
    <property type="term" value="F:kinase activity"/>
    <property type="evidence" value="ECO:0007669"/>
    <property type="project" value="UniProtKB-KW"/>
</dbReference>
<comment type="subcellular location">
    <subcellularLocation>
        <location evidence="12">Cytoplasm</location>
    </subcellularLocation>
</comment>
<dbReference type="GO" id="GO:0004749">
    <property type="term" value="F:ribose phosphate diphosphokinase activity"/>
    <property type="evidence" value="ECO:0007669"/>
    <property type="project" value="UniProtKB-UniRule"/>
</dbReference>
<dbReference type="GO" id="GO:0000287">
    <property type="term" value="F:magnesium ion binding"/>
    <property type="evidence" value="ECO:0007669"/>
    <property type="project" value="UniProtKB-UniRule"/>
</dbReference>
<dbReference type="InterPro" id="IPR000842">
    <property type="entry name" value="PRib_PP_synth_CS"/>
</dbReference>
<dbReference type="UniPathway" id="UPA00087">
    <property type="reaction ID" value="UER00172"/>
</dbReference>
<evidence type="ECO:0000256" key="4">
    <source>
        <dbReference type="ARBA" id="ARBA00022727"/>
    </source>
</evidence>
<keyword evidence="5 12" id="KW-0547">Nucleotide-binding</keyword>
<keyword evidence="4 12" id="KW-0545">Nucleotide biosynthesis</keyword>
<evidence type="ECO:0000256" key="1">
    <source>
        <dbReference type="ARBA" id="ARBA00004996"/>
    </source>
</evidence>
<comment type="caution">
    <text evidence="14">The sequence shown here is derived from an EMBL/GenBank/DDBJ whole genome shotgun (WGS) entry which is preliminary data.</text>
</comment>
<comment type="function">
    <text evidence="10 12">Involved in the biosynthesis of the central metabolite phospho-alpha-D-ribosyl-1-pyrophosphate (PRPP) via the transfer of pyrophosphoryl group from ATP to 1-hydroxyl of ribose-5-phosphate (Rib-5-P).</text>
</comment>
<feature type="binding site" evidence="12">
    <location>
        <position position="217"/>
    </location>
    <ligand>
        <name>D-ribose 5-phosphate</name>
        <dbReference type="ChEBI" id="CHEBI:78346"/>
    </ligand>
</feature>
<keyword evidence="12" id="KW-0963">Cytoplasm</keyword>
<dbReference type="SMART" id="SM01400">
    <property type="entry name" value="Pribosyltran_N"/>
    <property type="match status" value="1"/>
</dbReference>
<dbReference type="CDD" id="cd06223">
    <property type="entry name" value="PRTases_typeI"/>
    <property type="match status" value="1"/>
</dbReference>
<sequence length="350" mass="37943">MPVQPLSLNRPEGSAVYGNGNNHKLKIFSGRANPSLAESIARHLGCPLGRISLGNFPDGETSVRIEEDVRGRDVFLVQPTCTPVNENLMELLIMLDAFKRASPARITAVLPYYGYARQDRKDKGRVPISAKLVANLITKAGADRVLALDLHAAQIQGFFDIPVDHLYAAKELARSIRQLGIPPEDLVVLSPDEGSIKKALDFQRYVGGKLAVVDKRRTSATEVKHQHLIGASLDGKTVVMYDDMIATAGTIVGATRVARDAGAKRVYVCATHGVLCGPAIDNLRHAAIDQIFITDSIPLPPEKQLPNIRVISVAALIANAIHRIHGNESISALFNDEEPIAVQVRRPEGS</sequence>
<comment type="caution">
    <text evidence="12">Lacks conserved residue(s) required for the propagation of feature annotation.</text>
</comment>
<accession>A0A7V8VFH7</accession>
<keyword evidence="6 12" id="KW-0418">Kinase</keyword>
<feature type="binding site" evidence="12">
    <location>
        <position position="151"/>
    </location>
    <ligand>
        <name>Mg(2+)</name>
        <dbReference type="ChEBI" id="CHEBI:18420"/>
    </ligand>
</feature>
<dbReference type="GO" id="GO:0006164">
    <property type="term" value="P:purine nucleotide biosynthetic process"/>
    <property type="evidence" value="ECO:0007669"/>
    <property type="project" value="TreeGrafter"/>
</dbReference>
<keyword evidence="8 12" id="KW-0460">Magnesium</keyword>
<dbReference type="GO" id="GO:0005524">
    <property type="term" value="F:ATP binding"/>
    <property type="evidence" value="ECO:0007669"/>
    <property type="project" value="UniProtKB-KW"/>
</dbReference>
<evidence type="ECO:0000259" key="13">
    <source>
        <dbReference type="Pfam" id="PF13793"/>
    </source>
</evidence>
<evidence type="ECO:0000256" key="12">
    <source>
        <dbReference type="HAMAP-Rule" id="MF_00583"/>
    </source>
</evidence>
<evidence type="ECO:0000313" key="15">
    <source>
        <dbReference type="Proteomes" id="UP000542342"/>
    </source>
</evidence>
<dbReference type="SUPFAM" id="SSF53271">
    <property type="entry name" value="PRTase-like"/>
    <property type="match status" value="2"/>
</dbReference>
<proteinExistence type="inferred from homology"/>
<dbReference type="InterPro" id="IPR029099">
    <property type="entry name" value="Pribosyltran_N"/>
</dbReference>
<evidence type="ECO:0000256" key="6">
    <source>
        <dbReference type="ARBA" id="ARBA00022777"/>
    </source>
</evidence>
<dbReference type="GO" id="GO:0006015">
    <property type="term" value="P:5-phosphoribose 1-diphosphate biosynthetic process"/>
    <property type="evidence" value="ECO:0007669"/>
    <property type="project" value="UniProtKB-UniRule"/>
</dbReference>
<comment type="pathway">
    <text evidence="1 12">Metabolic intermediate biosynthesis; 5-phospho-alpha-D-ribose 1-diphosphate biosynthesis; 5-phospho-alpha-D-ribose 1-diphosphate from D-ribose 5-phosphate (route I): step 1/1.</text>
</comment>
<dbReference type="Pfam" id="PF14572">
    <property type="entry name" value="Pribosyl_synth"/>
    <property type="match status" value="1"/>
</dbReference>
<dbReference type="NCBIfam" id="NF002320">
    <property type="entry name" value="PRK01259.1"/>
    <property type="match status" value="1"/>
</dbReference>
<dbReference type="InterPro" id="IPR000836">
    <property type="entry name" value="PRTase_dom"/>
</dbReference>
<dbReference type="PROSITE" id="PS00114">
    <property type="entry name" value="PRPP_SYNTHASE"/>
    <property type="match status" value="1"/>
</dbReference>
<feature type="binding site" evidence="12">
    <location>
        <position position="242"/>
    </location>
    <ligand>
        <name>D-ribose 5-phosphate</name>
        <dbReference type="ChEBI" id="CHEBI:78346"/>
    </ligand>
</feature>
<name>A0A7V8VFH7_9BACT</name>
<feature type="binding site" evidence="12">
    <location>
        <position position="192"/>
    </location>
    <ligand>
        <name>Mg(2+)</name>
        <dbReference type="ChEBI" id="CHEBI:18420"/>
    </ligand>
</feature>
<evidence type="ECO:0000256" key="10">
    <source>
        <dbReference type="ARBA" id="ARBA00054914"/>
    </source>
</evidence>
<dbReference type="PANTHER" id="PTHR10210:SF41">
    <property type="entry name" value="RIBOSE-PHOSPHATE PYROPHOSPHOKINASE 1, CHLOROPLASTIC"/>
    <property type="match status" value="1"/>
</dbReference>
<keyword evidence="2 12" id="KW-0808">Transferase</keyword>
<evidence type="ECO:0000256" key="3">
    <source>
        <dbReference type="ARBA" id="ARBA00022723"/>
    </source>
</evidence>
<dbReference type="GO" id="GO:0002189">
    <property type="term" value="C:ribose phosphate diphosphokinase complex"/>
    <property type="evidence" value="ECO:0007669"/>
    <property type="project" value="TreeGrafter"/>
</dbReference>
<comment type="cofactor">
    <cofactor evidence="12">
        <name>Mg(2+)</name>
        <dbReference type="ChEBI" id="CHEBI:18420"/>
    </cofactor>
    <text evidence="12">Binds 2 Mg(2+) ions per subunit.</text>
</comment>
<keyword evidence="15" id="KW-1185">Reference proteome</keyword>
<evidence type="ECO:0000256" key="8">
    <source>
        <dbReference type="ARBA" id="ARBA00022842"/>
    </source>
</evidence>